<feature type="transmembrane region" description="Helical" evidence="1">
    <location>
        <begin position="6"/>
        <end position="22"/>
    </location>
</feature>
<proteinExistence type="predicted"/>
<keyword evidence="1" id="KW-0472">Membrane</keyword>
<evidence type="ECO:0000313" key="2">
    <source>
        <dbReference type="EMBL" id="EHO74567.1"/>
    </source>
</evidence>
<accession>H1PZY3</accession>
<dbReference type="AlphaFoldDB" id="H1PZY3"/>
<keyword evidence="1" id="KW-0812">Transmembrane</keyword>
<keyword evidence="1" id="KW-1133">Transmembrane helix</keyword>
<evidence type="ECO:0000313" key="3">
    <source>
        <dbReference type="Proteomes" id="UP000016023"/>
    </source>
</evidence>
<sequence>MTTPIIGFIALIVIALIGWGVAEMKNRTITFVHSEDEAEGEKEMQEAYEENGSKELSLHDLLERNYTKGYKSV</sequence>
<dbReference type="Proteomes" id="UP000016023">
    <property type="component" value="Unassembled WGS sequence"/>
</dbReference>
<dbReference type="RefSeq" id="WP_006951149.1">
    <property type="nucleotide sequence ID" value="NZ_JH594521.1"/>
</dbReference>
<gene>
    <name evidence="2" type="ORF">HMPREF9140_00221</name>
</gene>
<comment type="caution">
    <text evidence="2">The sequence shown here is derived from an EMBL/GenBank/DDBJ whole genome shotgun (WGS) entry which is preliminary data.</text>
</comment>
<evidence type="ECO:0000256" key="1">
    <source>
        <dbReference type="SAM" id="Phobius"/>
    </source>
</evidence>
<reference evidence="2 3" key="1">
    <citation type="submission" date="2011-12" db="EMBL/GenBank/DDBJ databases">
        <title>The Genome Sequence of Prevotella micans F0438.</title>
        <authorList>
            <consortium name="The Broad Institute Genome Sequencing Platform"/>
            <person name="Earl A."/>
            <person name="Ward D."/>
            <person name="Feldgarden M."/>
            <person name="Gevers D."/>
            <person name="Izard J."/>
            <person name="Baranova O.V."/>
            <person name="Blanton J.M."/>
            <person name="Wade W.G."/>
            <person name="Dewhirst F.E."/>
            <person name="Young S.K."/>
            <person name="Zeng Q."/>
            <person name="Gargeya S."/>
            <person name="Fitzgerald M."/>
            <person name="Haas B."/>
            <person name="Abouelleil A."/>
            <person name="Alvarado L."/>
            <person name="Arachchi H.M."/>
            <person name="Berlin A."/>
            <person name="Chapman S.B."/>
            <person name="Gearin G."/>
            <person name="Goldberg J."/>
            <person name="Griggs A."/>
            <person name="Gujja S."/>
            <person name="Hansen M."/>
            <person name="Heiman D."/>
            <person name="Howarth C."/>
            <person name="Larimer J."/>
            <person name="Lui A."/>
            <person name="MacDonald P.J.P."/>
            <person name="McCowen C."/>
            <person name="Montmayeur A."/>
            <person name="Murphy C."/>
            <person name="Neiman D."/>
            <person name="Pearson M."/>
            <person name="Priest M."/>
            <person name="Roberts A."/>
            <person name="Saif S."/>
            <person name="Shea T."/>
            <person name="Sisk P."/>
            <person name="Stolte C."/>
            <person name="Sykes S."/>
            <person name="Wortman J."/>
            <person name="Nusbaum C."/>
            <person name="Birren B."/>
        </authorList>
    </citation>
    <scope>NUCLEOTIDE SEQUENCE [LARGE SCALE GENOMIC DNA]</scope>
    <source>
        <strain evidence="2 3">F0438</strain>
    </source>
</reference>
<name>H1PZY3_9BACT</name>
<keyword evidence="3" id="KW-1185">Reference proteome</keyword>
<protein>
    <submittedName>
        <fullName evidence="2">Uncharacterized protein</fullName>
    </submittedName>
</protein>
<dbReference type="PATRIC" id="fig|883158.3.peg.229"/>
<dbReference type="HOGENOM" id="CLU_186881_0_0_10"/>
<organism evidence="2 3">
    <name type="scientific">Prevotella micans F0438</name>
    <dbReference type="NCBI Taxonomy" id="883158"/>
    <lineage>
        <taxon>Bacteria</taxon>
        <taxon>Pseudomonadati</taxon>
        <taxon>Bacteroidota</taxon>
        <taxon>Bacteroidia</taxon>
        <taxon>Bacteroidales</taxon>
        <taxon>Prevotellaceae</taxon>
        <taxon>Prevotella</taxon>
    </lineage>
</organism>
<dbReference type="EMBL" id="AGWK01000006">
    <property type="protein sequence ID" value="EHO74567.1"/>
    <property type="molecule type" value="Genomic_DNA"/>
</dbReference>